<proteinExistence type="evidence at transcript level"/>
<feature type="non-terminal residue" evidence="2">
    <location>
        <position position="1"/>
    </location>
</feature>
<dbReference type="AlphaFoldDB" id="Q90832"/>
<feature type="compositionally biased region" description="Basic residues" evidence="1">
    <location>
        <begin position="1"/>
        <end position="10"/>
    </location>
</feature>
<evidence type="ECO:0000313" key="2">
    <source>
        <dbReference type="EMBL" id="AAA48754.1"/>
    </source>
</evidence>
<reference evidence="2" key="1">
    <citation type="journal article" date="1988" name="Mol. Cell. Biol.">
        <title>Two different mRNAs are transcribed from a single genomic locus encoding the chicken erythrocyte anion transport proteins (band 3).</title>
        <authorList>
            <person name="Kim H.R.C."/>
            <person name="Yew N.S."/>
            <person name="Ansorge W."/>
            <person name="Voss H."/>
            <person name="Schwager C."/>
            <person name="Vennstroem B."/>
            <person name="Zenke M."/>
            <person name="Engel J.D."/>
        </authorList>
    </citation>
    <scope>NUCLEOTIDE SEQUENCE</scope>
</reference>
<protein>
    <submittedName>
        <fullName evidence="2">Erythrocyte anion transport protein</fullName>
    </submittedName>
</protein>
<accession>Q90832</accession>
<sequence>RFKHAGHRGRATQEPGPRGLRGHQGLQDIPGDDEQSIGERCGPG</sequence>
<feature type="region of interest" description="Disordered" evidence="1">
    <location>
        <begin position="1"/>
        <end position="44"/>
    </location>
</feature>
<organism evidence="2">
    <name type="scientific">Gallus gallus</name>
    <name type="common">Chicken</name>
    <dbReference type="NCBI Taxonomy" id="9031"/>
    <lineage>
        <taxon>Eukaryota</taxon>
        <taxon>Metazoa</taxon>
        <taxon>Chordata</taxon>
        <taxon>Craniata</taxon>
        <taxon>Vertebrata</taxon>
        <taxon>Euteleostomi</taxon>
        <taxon>Archelosauria</taxon>
        <taxon>Archosauria</taxon>
        <taxon>Dinosauria</taxon>
        <taxon>Saurischia</taxon>
        <taxon>Theropoda</taxon>
        <taxon>Coelurosauria</taxon>
        <taxon>Aves</taxon>
        <taxon>Neognathae</taxon>
        <taxon>Galloanserae</taxon>
        <taxon>Galliformes</taxon>
        <taxon>Phasianidae</taxon>
        <taxon>Phasianinae</taxon>
        <taxon>Gallus</taxon>
    </lineage>
</organism>
<feature type="non-terminal residue" evidence="2">
    <location>
        <position position="44"/>
    </location>
</feature>
<name>Q90832_CHICK</name>
<dbReference type="EMBL" id="M23405">
    <property type="protein sequence ID" value="AAA48754.1"/>
    <property type="molecule type" value="mRNA"/>
</dbReference>
<evidence type="ECO:0000256" key="1">
    <source>
        <dbReference type="SAM" id="MobiDB-lite"/>
    </source>
</evidence>